<feature type="domain" description="DyP dimeric alpha+beta barrel" evidence="7">
    <location>
        <begin position="6"/>
        <end position="148"/>
    </location>
</feature>
<keyword evidence="3" id="KW-0479">Metal-binding</keyword>
<evidence type="ECO:0000256" key="4">
    <source>
        <dbReference type="ARBA" id="ARBA00023002"/>
    </source>
</evidence>
<evidence type="ECO:0000256" key="5">
    <source>
        <dbReference type="ARBA" id="ARBA00023004"/>
    </source>
</evidence>
<dbReference type="AlphaFoldDB" id="A0A0R3N4B0"/>
<dbReference type="GO" id="GO:0004601">
    <property type="term" value="F:peroxidase activity"/>
    <property type="evidence" value="ECO:0007669"/>
    <property type="project" value="UniProtKB-KW"/>
</dbReference>
<keyword evidence="4" id="KW-0560">Oxidoreductase</keyword>
<dbReference type="GO" id="GO:0005829">
    <property type="term" value="C:cytosol"/>
    <property type="evidence" value="ECO:0007669"/>
    <property type="project" value="TreeGrafter"/>
</dbReference>
<sequence length="464" mass="51061">MFDFSNIQGNILRGYASFPHARFLYLAVHDAGDGRSLLKALLDSGSVTPAQWSEKPDAALNLALTFAGLRALGLPEESLATFPAEFREGMKVRAKALGDVGKSSPQWWDEPWKTSRVDILVMIYGRTEGALEERCRTFRQSLPAGVTELGPDQPAGFFSKDNEKARREHFGFVDGLSNPAVEGVSRDGGAGRSQEIGNPDERGRFRKIPLGEFILGYPGEGGDLAPMPLPNLLSHNSTYLVFRKLEQNVPLFRDYIAEQARSFARTIPGGLPNGVTAEDFLAAKMMGRWQDGSSLIEHPDRPTKALDNGFAYADDPAGARCPLGAHVRRTNPRDALGFGGKTMSRHRLIRRGITYGKPLPPDERDDERRGILFIAFNSGFDQFEFVQQLWVNFGDDFEQSNDGDPIAGSSQGGQMVIPGDETTGRRPFICFNIPRFVETKGGDYFFVPSLAALRLLASGRVRAS</sequence>
<keyword evidence="2" id="KW-0575">Peroxidase</keyword>
<dbReference type="Proteomes" id="UP000051660">
    <property type="component" value="Unassembled WGS sequence"/>
</dbReference>
<dbReference type="PROSITE" id="PS51404">
    <property type="entry name" value="DYP_PEROXIDASE"/>
    <property type="match status" value="1"/>
</dbReference>
<dbReference type="InterPro" id="IPR049509">
    <property type="entry name" value="DyP_N"/>
</dbReference>
<dbReference type="PANTHER" id="PTHR30521:SF5">
    <property type="entry name" value="BLR4509 PROTEIN"/>
    <property type="match status" value="1"/>
</dbReference>
<dbReference type="SUPFAM" id="SSF54909">
    <property type="entry name" value="Dimeric alpha+beta barrel"/>
    <property type="match status" value="1"/>
</dbReference>
<evidence type="ECO:0000259" key="7">
    <source>
        <dbReference type="Pfam" id="PF21105"/>
    </source>
</evidence>
<dbReference type="Pfam" id="PF21105">
    <property type="entry name" value="DyP_N"/>
    <property type="match status" value="1"/>
</dbReference>
<name>A0A0R3N4B0_9BRAD</name>
<dbReference type="GO" id="GO:0046872">
    <property type="term" value="F:metal ion binding"/>
    <property type="evidence" value="ECO:0007669"/>
    <property type="project" value="UniProtKB-KW"/>
</dbReference>
<comment type="cofactor">
    <cofactor evidence="1">
        <name>heme b</name>
        <dbReference type="ChEBI" id="CHEBI:60344"/>
    </cofactor>
</comment>
<accession>A0A0R3N4B0</accession>
<gene>
    <name evidence="8" type="ORF">CQ14_05400</name>
</gene>
<evidence type="ECO:0000256" key="2">
    <source>
        <dbReference type="ARBA" id="ARBA00022559"/>
    </source>
</evidence>
<reference evidence="8 9" key="1">
    <citation type="submission" date="2014-03" db="EMBL/GenBank/DDBJ databases">
        <title>Bradyrhizobium valentinum sp. nov., isolated from effective nodules of Lupinus mariae-josephae, a lupine endemic of basic-lime soils in Eastern Spain.</title>
        <authorList>
            <person name="Duran D."/>
            <person name="Rey L."/>
            <person name="Navarro A."/>
            <person name="Busquets A."/>
            <person name="Imperial J."/>
            <person name="Ruiz-Argueso T."/>
        </authorList>
    </citation>
    <scope>NUCLEOTIDE SEQUENCE [LARGE SCALE GENOMIC DNA]</scope>
    <source>
        <strain evidence="8 9">CCBAU 23086</strain>
    </source>
</reference>
<dbReference type="GO" id="GO:0020037">
    <property type="term" value="F:heme binding"/>
    <property type="evidence" value="ECO:0007669"/>
    <property type="project" value="InterPro"/>
</dbReference>
<dbReference type="RefSeq" id="WP_057858361.1">
    <property type="nucleotide sequence ID" value="NZ_LLYB01000060.1"/>
</dbReference>
<dbReference type="OrthoDB" id="236246at2"/>
<dbReference type="EMBL" id="LLYB01000060">
    <property type="protein sequence ID" value="KRR24781.1"/>
    <property type="molecule type" value="Genomic_DNA"/>
</dbReference>
<evidence type="ECO:0000256" key="1">
    <source>
        <dbReference type="ARBA" id="ARBA00001970"/>
    </source>
</evidence>
<dbReference type="InterPro" id="IPR006314">
    <property type="entry name" value="Dyp_peroxidase"/>
</dbReference>
<evidence type="ECO:0000313" key="8">
    <source>
        <dbReference type="EMBL" id="KRR24781.1"/>
    </source>
</evidence>
<protein>
    <recommendedName>
        <fullName evidence="7">DyP dimeric alpha+beta barrel domain-containing protein</fullName>
    </recommendedName>
</protein>
<dbReference type="PANTHER" id="PTHR30521">
    <property type="entry name" value="DEFERROCHELATASE/PEROXIDASE"/>
    <property type="match status" value="1"/>
</dbReference>
<organism evidence="8 9">
    <name type="scientific">Bradyrhizobium lablabi</name>
    <dbReference type="NCBI Taxonomy" id="722472"/>
    <lineage>
        <taxon>Bacteria</taxon>
        <taxon>Pseudomonadati</taxon>
        <taxon>Pseudomonadota</taxon>
        <taxon>Alphaproteobacteria</taxon>
        <taxon>Hyphomicrobiales</taxon>
        <taxon>Nitrobacteraceae</taxon>
        <taxon>Bradyrhizobium</taxon>
    </lineage>
</organism>
<proteinExistence type="predicted"/>
<feature type="region of interest" description="Disordered" evidence="6">
    <location>
        <begin position="402"/>
        <end position="421"/>
    </location>
</feature>
<dbReference type="NCBIfam" id="TIGR01413">
    <property type="entry name" value="Dyp_perox_fam"/>
    <property type="match status" value="1"/>
</dbReference>
<evidence type="ECO:0000256" key="3">
    <source>
        <dbReference type="ARBA" id="ARBA00022723"/>
    </source>
</evidence>
<dbReference type="InterPro" id="IPR011008">
    <property type="entry name" value="Dimeric_a/b-barrel"/>
</dbReference>
<comment type="caution">
    <text evidence="8">The sequence shown here is derived from an EMBL/GenBank/DDBJ whole genome shotgun (WGS) entry which is preliminary data.</text>
</comment>
<feature type="region of interest" description="Disordered" evidence="6">
    <location>
        <begin position="183"/>
        <end position="202"/>
    </location>
</feature>
<evidence type="ECO:0000256" key="6">
    <source>
        <dbReference type="SAM" id="MobiDB-lite"/>
    </source>
</evidence>
<keyword evidence="5" id="KW-0408">Iron</keyword>
<evidence type="ECO:0000313" key="9">
    <source>
        <dbReference type="Proteomes" id="UP000051660"/>
    </source>
</evidence>